<accession>A0ACA8ZD49</accession>
<proteinExistence type="predicted"/>
<protein>
    <submittedName>
        <fullName evidence="1">Uncharacterized protein</fullName>
    </submittedName>
</protein>
<reference evidence="1" key="1">
    <citation type="submission" date="2020-04" db="EMBL/GenBank/DDBJ databases">
        <authorList>
            <person name="Hogendoorn C."/>
        </authorList>
    </citation>
    <scope>NUCLEOTIDE SEQUENCE</scope>
    <source>
        <strain evidence="1">FAVT5</strain>
    </source>
</reference>
<keyword evidence="2" id="KW-1185">Reference proteome</keyword>
<dbReference type="EMBL" id="LR792684">
    <property type="protein sequence ID" value="CAB3395581.1"/>
    <property type="molecule type" value="Genomic_DNA"/>
</dbReference>
<dbReference type="Proteomes" id="UP000501793">
    <property type="component" value="Chromosome"/>
</dbReference>
<name>A0ACA8ZD49_9BACL</name>
<sequence length="187" mass="20290">MFPLGTVNSEINAAVRRKGDGRSRTEAEDWPNGRANSPPLPLGGGVVPVVRVAVFLDRETVSHSRAGLSRALLRLGHSPAVKAIFGRRSGAKTALLPACFHATIKMRKTRPPVLATPTAAQEPFQGRLLRFTRKDRLPGASGAVFSIGVDDRDDEHGYIDGHHECFKYAHRTTSLPPVESGIREGRP</sequence>
<evidence type="ECO:0000313" key="1">
    <source>
        <dbReference type="EMBL" id="CAB3395581.1"/>
    </source>
</evidence>
<evidence type="ECO:0000313" key="2">
    <source>
        <dbReference type="Proteomes" id="UP000501793"/>
    </source>
</evidence>
<gene>
    <name evidence="1" type="ORF">FAVT5_3458</name>
</gene>
<organism evidence="1 2">
    <name type="scientific">Kyrpidia spormannii</name>
    <dbReference type="NCBI Taxonomy" id="2055160"/>
    <lineage>
        <taxon>Bacteria</taxon>
        <taxon>Bacillati</taxon>
        <taxon>Bacillota</taxon>
        <taxon>Bacilli</taxon>
        <taxon>Bacillales</taxon>
        <taxon>Alicyclobacillaceae</taxon>
        <taxon>Kyrpidia</taxon>
    </lineage>
</organism>